<protein>
    <submittedName>
        <fullName evidence="9">DMT family transporter</fullName>
    </submittedName>
</protein>
<evidence type="ECO:0000313" key="10">
    <source>
        <dbReference type="Proteomes" id="UP001176846"/>
    </source>
</evidence>
<feature type="transmembrane region" description="Helical" evidence="7">
    <location>
        <begin position="283"/>
        <end position="300"/>
    </location>
</feature>
<feature type="domain" description="EamA" evidence="8">
    <location>
        <begin position="194"/>
        <end position="323"/>
    </location>
</feature>
<reference evidence="9" key="2">
    <citation type="submission" date="2024-01" db="EMBL/GenBank/DDBJ databases">
        <authorList>
            <person name="Macesic N."/>
        </authorList>
    </citation>
    <scope>NUCLEOTIDE SEQUENCE</scope>
    <source>
        <strain evidence="9">CPO071</strain>
    </source>
</reference>
<dbReference type="RefSeq" id="WP_223433972.1">
    <property type="nucleotide sequence ID" value="NZ_JARTTN020000002.1"/>
</dbReference>
<dbReference type="InterPro" id="IPR037185">
    <property type="entry name" value="EmrE-like"/>
</dbReference>
<dbReference type="GO" id="GO:0005886">
    <property type="term" value="C:plasma membrane"/>
    <property type="evidence" value="ECO:0007669"/>
    <property type="project" value="UniProtKB-SubCell"/>
</dbReference>
<comment type="caution">
    <text evidence="9">The sequence shown here is derived from an EMBL/GenBank/DDBJ whole genome shotgun (WGS) entry which is preliminary data.</text>
</comment>
<dbReference type="PANTHER" id="PTHR32322">
    <property type="entry name" value="INNER MEMBRANE TRANSPORTER"/>
    <property type="match status" value="1"/>
</dbReference>
<dbReference type="Proteomes" id="UP001176846">
    <property type="component" value="Unassembled WGS sequence"/>
</dbReference>
<dbReference type="InterPro" id="IPR050638">
    <property type="entry name" value="AA-Vitamin_Transporters"/>
</dbReference>
<reference evidence="9" key="1">
    <citation type="journal article" date="2023" name="Nat. Commun.">
        <title>Genomic dissection of endemic carbapenem resistance reveals metallo-beta-lactamase dissemination through clonal, plasmid and integron transfer.</title>
        <authorList>
            <person name="Macesic N."/>
            <person name="Hawkey J."/>
            <person name="Vezina B."/>
            <person name="Wisniewski J.A."/>
            <person name="Cottingham H."/>
            <person name="Blakeway L.V."/>
            <person name="Harshegyi T."/>
            <person name="Pragastis K."/>
            <person name="Badoordeen G.Z."/>
            <person name="Dennison A."/>
            <person name="Spelman D.W."/>
            <person name="Jenney A.W.J."/>
            <person name="Peleg A.Y."/>
        </authorList>
    </citation>
    <scope>NUCLEOTIDE SEQUENCE</scope>
    <source>
        <strain evidence="9">CPO071</strain>
    </source>
</reference>
<gene>
    <name evidence="9" type="ORF">QAB22_028350</name>
</gene>
<keyword evidence="6 7" id="KW-0472">Membrane</keyword>
<feature type="transmembrane region" description="Helical" evidence="7">
    <location>
        <begin position="75"/>
        <end position="96"/>
    </location>
</feature>
<feature type="transmembrane region" description="Helical" evidence="7">
    <location>
        <begin position="188"/>
        <end position="207"/>
    </location>
</feature>
<feature type="transmembrane region" description="Helical" evidence="7">
    <location>
        <begin position="306"/>
        <end position="323"/>
    </location>
</feature>
<evidence type="ECO:0000256" key="2">
    <source>
        <dbReference type="ARBA" id="ARBA00007362"/>
    </source>
</evidence>
<feature type="transmembrane region" description="Helical" evidence="7">
    <location>
        <begin position="164"/>
        <end position="182"/>
    </location>
</feature>
<evidence type="ECO:0000256" key="1">
    <source>
        <dbReference type="ARBA" id="ARBA00004651"/>
    </source>
</evidence>
<dbReference type="PANTHER" id="PTHR32322:SF2">
    <property type="entry name" value="EAMA DOMAIN-CONTAINING PROTEIN"/>
    <property type="match status" value="1"/>
</dbReference>
<dbReference type="Pfam" id="PF00892">
    <property type="entry name" value="EamA"/>
    <property type="match status" value="2"/>
</dbReference>
<accession>A0AAW9PMK1</accession>
<dbReference type="SUPFAM" id="SSF103481">
    <property type="entry name" value="Multidrug resistance efflux transporter EmrE"/>
    <property type="match status" value="2"/>
</dbReference>
<evidence type="ECO:0000256" key="4">
    <source>
        <dbReference type="ARBA" id="ARBA00022692"/>
    </source>
</evidence>
<evidence type="ECO:0000256" key="6">
    <source>
        <dbReference type="ARBA" id="ARBA00023136"/>
    </source>
</evidence>
<evidence type="ECO:0000256" key="3">
    <source>
        <dbReference type="ARBA" id="ARBA00022475"/>
    </source>
</evidence>
<feature type="domain" description="EamA" evidence="8">
    <location>
        <begin position="51"/>
        <end position="177"/>
    </location>
</feature>
<keyword evidence="3" id="KW-1003">Cell membrane</keyword>
<dbReference type="AlphaFoldDB" id="A0AAW9PMK1"/>
<organism evidence="9 10">
    <name type="scientific">Klebsiella variicola</name>
    <dbReference type="NCBI Taxonomy" id="244366"/>
    <lineage>
        <taxon>Bacteria</taxon>
        <taxon>Pseudomonadati</taxon>
        <taxon>Pseudomonadota</taxon>
        <taxon>Gammaproteobacteria</taxon>
        <taxon>Enterobacterales</taxon>
        <taxon>Enterobacteriaceae</taxon>
        <taxon>Klebsiella/Raoultella group</taxon>
        <taxon>Klebsiella</taxon>
        <taxon>Klebsiella pneumoniae complex</taxon>
    </lineage>
</organism>
<evidence type="ECO:0000313" key="9">
    <source>
        <dbReference type="EMBL" id="MEC6060377.1"/>
    </source>
</evidence>
<feature type="transmembrane region" description="Helical" evidence="7">
    <location>
        <begin position="251"/>
        <end position="271"/>
    </location>
</feature>
<comment type="subcellular location">
    <subcellularLocation>
        <location evidence="1">Cell membrane</location>
        <topology evidence="1">Multi-pass membrane protein</topology>
    </subcellularLocation>
</comment>
<feature type="transmembrane region" description="Helical" evidence="7">
    <location>
        <begin position="43"/>
        <end position="63"/>
    </location>
</feature>
<name>A0AAW9PMK1_KLEVA</name>
<dbReference type="EMBL" id="JARTTN020000002">
    <property type="protein sequence ID" value="MEC6060377.1"/>
    <property type="molecule type" value="Genomic_DNA"/>
</dbReference>
<keyword evidence="4 7" id="KW-0812">Transmembrane</keyword>
<dbReference type="InterPro" id="IPR000620">
    <property type="entry name" value="EamA_dom"/>
</dbReference>
<evidence type="ECO:0000259" key="8">
    <source>
        <dbReference type="Pfam" id="PF00892"/>
    </source>
</evidence>
<feature type="transmembrane region" description="Helical" evidence="7">
    <location>
        <begin position="133"/>
        <end position="152"/>
    </location>
</feature>
<keyword evidence="5 7" id="KW-1133">Transmembrane helix</keyword>
<feature type="transmembrane region" description="Helical" evidence="7">
    <location>
        <begin position="219"/>
        <end position="239"/>
    </location>
</feature>
<evidence type="ECO:0000256" key="7">
    <source>
        <dbReference type="SAM" id="Phobius"/>
    </source>
</evidence>
<sequence>MVTRSLITFLPGAHNSDREDPLSYRPTRTHLQYYEYHRLTKKWLITLAPWLFVFLWSTGFVAAKFTVQYSAPFHLLFLRGAFSCLVFLLLTLGFRARFPSGRGMVRNLIVGLFLQSFFLGGCFYAIHRGMPSGIVALITGLQPVLTAILVSLMHRQSLHPRKWLGIAIGFAGVFLVLSPGQHSFALDPVAFGSVMLGLFGVTIGALYQRRAQGDGHIFANTFLQYVTLTISMGAISLMFESAPTQWSLSFALGLGWLVIGVSVLAIMLLIFMIRSGEATKVATYFYLVPILTAAEAWLLFGEAITVPMLVGMAVTIIGLIFVIRE</sequence>
<evidence type="ECO:0000256" key="5">
    <source>
        <dbReference type="ARBA" id="ARBA00022989"/>
    </source>
</evidence>
<proteinExistence type="inferred from homology"/>
<feature type="transmembrane region" description="Helical" evidence="7">
    <location>
        <begin position="108"/>
        <end position="127"/>
    </location>
</feature>
<comment type="similarity">
    <text evidence="2">Belongs to the EamA transporter family.</text>
</comment>